<dbReference type="Proteomes" id="UP001234216">
    <property type="component" value="Unassembled WGS sequence"/>
</dbReference>
<proteinExistence type="predicted"/>
<reference evidence="1" key="1">
    <citation type="submission" date="2023-07" db="EMBL/GenBank/DDBJ databases">
        <title>Comparative genomics of wheat-associated soil bacteria to identify genetic determinants of phenazine resistance.</title>
        <authorList>
            <person name="Mouncey N."/>
        </authorList>
    </citation>
    <scope>NUCLEOTIDE SEQUENCE</scope>
    <source>
        <strain evidence="1">V4I22</strain>
    </source>
</reference>
<accession>A0AAW8F4B6</accession>
<name>A0AAW8F4B6_9ACTN</name>
<dbReference type="EMBL" id="JAUSZV010000005">
    <property type="protein sequence ID" value="MDQ0904906.1"/>
    <property type="molecule type" value="Genomic_DNA"/>
</dbReference>
<gene>
    <name evidence="1" type="ORF">QFZ22_000891</name>
</gene>
<dbReference type="AlphaFoldDB" id="A0AAW8F4B6"/>
<evidence type="ECO:0000313" key="2">
    <source>
        <dbReference type="Proteomes" id="UP001234216"/>
    </source>
</evidence>
<organism evidence="1 2">
    <name type="scientific">Streptomyces canus</name>
    <dbReference type="NCBI Taxonomy" id="58343"/>
    <lineage>
        <taxon>Bacteria</taxon>
        <taxon>Bacillati</taxon>
        <taxon>Actinomycetota</taxon>
        <taxon>Actinomycetes</taxon>
        <taxon>Kitasatosporales</taxon>
        <taxon>Streptomycetaceae</taxon>
        <taxon>Streptomyces</taxon>
        <taxon>Streptomyces aurantiacus group</taxon>
    </lineage>
</organism>
<dbReference type="RefSeq" id="WP_306972414.1">
    <property type="nucleotide sequence ID" value="NZ_JAUSZV010000005.1"/>
</dbReference>
<comment type="caution">
    <text evidence="1">The sequence shown here is derived from an EMBL/GenBank/DDBJ whole genome shotgun (WGS) entry which is preliminary data.</text>
</comment>
<sequence>MRHQYRRYAGEFRAGPRLADRFRQVVAADQPGEGEPCTGLFRRPHAAGGHRVVQGAGARPCPVRHNSAIVSTAIEGRSLAF</sequence>
<protein>
    <submittedName>
        <fullName evidence="1">Uncharacterized protein</fullName>
    </submittedName>
</protein>
<evidence type="ECO:0000313" key="1">
    <source>
        <dbReference type="EMBL" id="MDQ0904906.1"/>
    </source>
</evidence>